<reference evidence="3" key="1">
    <citation type="submission" date="2016-03" db="EMBL/GenBank/DDBJ databases">
        <authorList>
            <person name="Guldener U."/>
        </authorList>
    </citation>
    <scope>NUCLEOTIDE SEQUENCE [LARGE SCALE GENOMIC DNA]</scope>
    <source>
        <strain evidence="3">04CH-RAC-A.6.1</strain>
    </source>
</reference>
<sequence length="66" mass="7735">MSDKEIGGYDGYILKYNRADHRRTGPEPIKCRRTPPTKHMNQCHSNSDSIPRLGGHHHHHHHHRQP</sequence>
<keyword evidence="3" id="KW-1185">Reference proteome</keyword>
<feature type="compositionally biased region" description="Polar residues" evidence="1">
    <location>
        <begin position="39"/>
        <end position="49"/>
    </location>
</feature>
<protein>
    <submittedName>
        <fullName evidence="2">Uncharacterized protein</fullName>
    </submittedName>
</protein>
<evidence type="ECO:0000313" key="3">
    <source>
        <dbReference type="Proteomes" id="UP000178912"/>
    </source>
</evidence>
<accession>A0A1E1LF18</accession>
<name>A0A1E1LF18_9HELO</name>
<evidence type="ECO:0000256" key="1">
    <source>
        <dbReference type="SAM" id="MobiDB-lite"/>
    </source>
</evidence>
<evidence type="ECO:0000313" key="2">
    <source>
        <dbReference type="EMBL" id="CZT09131.1"/>
    </source>
</evidence>
<dbReference type="Proteomes" id="UP000178912">
    <property type="component" value="Unassembled WGS sequence"/>
</dbReference>
<feature type="region of interest" description="Disordered" evidence="1">
    <location>
        <begin position="19"/>
        <end position="66"/>
    </location>
</feature>
<feature type="compositionally biased region" description="Basic residues" evidence="1">
    <location>
        <begin position="54"/>
        <end position="66"/>
    </location>
</feature>
<organism evidence="2 3">
    <name type="scientific">Rhynchosporium agropyri</name>
    <dbReference type="NCBI Taxonomy" id="914238"/>
    <lineage>
        <taxon>Eukaryota</taxon>
        <taxon>Fungi</taxon>
        <taxon>Dikarya</taxon>
        <taxon>Ascomycota</taxon>
        <taxon>Pezizomycotina</taxon>
        <taxon>Leotiomycetes</taxon>
        <taxon>Helotiales</taxon>
        <taxon>Ploettnerulaceae</taxon>
        <taxon>Rhynchosporium</taxon>
    </lineage>
</organism>
<proteinExistence type="predicted"/>
<dbReference type="AlphaFoldDB" id="A0A1E1LF18"/>
<gene>
    <name evidence="2" type="ORF">RAG0_13988</name>
</gene>
<dbReference type="EMBL" id="FJUX01000111">
    <property type="protein sequence ID" value="CZT09131.1"/>
    <property type="molecule type" value="Genomic_DNA"/>
</dbReference>